<dbReference type="InterPro" id="IPR020846">
    <property type="entry name" value="MFS_dom"/>
</dbReference>
<evidence type="ECO:0000256" key="4">
    <source>
        <dbReference type="ARBA" id="ARBA00023136"/>
    </source>
</evidence>
<evidence type="ECO:0000256" key="2">
    <source>
        <dbReference type="ARBA" id="ARBA00022692"/>
    </source>
</evidence>
<dbReference type="InterPro" id="IPR036259">
    <property type="entry name" value="MFS_trans_sf"/>
</dbReference>
<dbReference type="PROSITE" id="PS50850">
    <property type="entry name" value="MFS"/>
    <property type="match status" value="1"/>
</dbReference>
<organism evidence="7 8">
    <name type="scientific">Acinetobacter calcoaceticus</name>
    <dbReference type="NCBI Taxonomy" id="471"/>
    <lineage>
        <taxon>Bacteria</taxon>
        <taxon>Pseudomonadati</taxon>
        <taxon>Pseudomonadota</taxon>
        <taxon>Gammaproteobacteria</taxon>
        <taxon>Moraxellales</taxon>
        <taxon>Moraxellaceae</taxon>
        <taxon>Acinetobacter</taxon>
        <taxon>Acinetobacter calcoaceticus/baumannii complex</taxon>
    </lineage>
</organism>
<dbReference type="Proteomes" id="UP000294963">
    <property type="component" value="Unassembled WGS sequence"/>
</dbReference>
<feature type="transmembrane region" description="Helical" evidence="5">
    <location>
        <begin position="29"/>
        <end position="49"/>
    </location>
</feature>
<dbReference type="PANTHER" id="PTHR23508:SF10">
    <property type="entry name" value="CARBOXYLIC ACID TRANSPORTER PROTEIN HOMOLOG"/>
    <property type="match status" value="1"/>
</dbReference>
<proteinExistence type="predicted"/>
<keyword evidence="3 5" id="KW-1133">Transmembrane helix</keyword>
<feature type="domain" description="Major facilitator superfamily (MFS) profile" evidence="6">
    <location>
        <begin position="1"/>
        <end position="206"/>
    </location>
</feature>
<dbReference type="SUPFAM" id="SSF103473">
    <property type="entry name" value="MFS general substrate transporter"/>
    <property type="match status" value="1"/>
</dbReference>
<evidence type="ECO:0000256" key="1">
    <source>
        <dbReference type="ARBA" id="ARBA00004141"/>
    </source>
</evidence>
<dbReference type="GO" id="GO:0005886">
    <property type="term" value="C:plasma membrane"/>
    <property type="evidence" value="ECO:0007669"/>
    <property type="project" value="TreeGrafter"/>
</dbReference>
<feature type="transmembrane region" description="Helical" evidence="5">
    <location>
        <begin position="152"/>
        <end position="178"/>
    </location>
</feature>
<sequence length="216" mass="23444">MVYINESLTRVEKSTALNLFTDGRAIKTLLLWLCFGMLMLMVYGVNTWLPKMMNVGGYSLGSSITFLVVLNIGNIFGTMLFGVLADRWGPKITLIFGFLVCAFSISLLGFHPPTTLLYILLLLAGGVMFGSLSVIHGLAADFYPTHIRSTGIGFAAAMGRFGAIAGPLVGGSVLAMNLPFEQNFMVFAVPGLIGAIAISFFIQKKTFLHSTWNKTR</sequence>
<keyword evidence="8" id="KW-1185">Reference proteome</keyword>
<gene>
    <name evidence="7" type="ORF">EC844_1131</name>
</gene>
<dbReference type="Gene3D" id="1.20.1250.20">
    <property type="entry name" value="MFS general substrate transporter like domains"/>
    <property type="match status" value="1"/>
</dbReference>
<dbReference type="OrthoDB" id="7066727at2"/>
<evidence type="ECO:0000256" key="3">
    <source>
        <dbReference type="ARBA" id="ARBA00022989"/>
    </source>
</evidence>
<evidence type="ECO:0000259" key="6">
    <source>
        <dbReference type="PROSITE" id="PS50850"/>
    </source>
</evidence>
<comment type="subcellular location">
    <subcellularLocation>
        <location evidence="1">Membrane</location>
        <topology evidence="1">Multi-pass membrane protein</topology>
    </subcellularLocation>
</comment>
<evidence type="ECO:0000313" key="8">
    <source>
        <dbReference type="Proteomes" id="UP000294963"/>
    </source>
</evidence>
<evidence type="ECO:0000256" key="5">
    <source>
        <dbReference type="SAM" id="Phobius"/>
    </source>
</evidence>
<dbReference type="EMBL" id="SLVJ01000013">
    <property type="protein sequence ID" value="TCM66401.1"/>
    <property type="molecule type" value="Genomic_DNA"/>
</dbReference>
<dbReference type="Pfam" id="PF07690">
    <property type="entry name" value="MFS_1"/>
    <property type="match status" value="1"/>
</dbReference>
<feature type="transmembrane region" description="Helical" evidence="5">
    <location>
        <begin position="184"/>
        <end position="202"/>
    </location>
</feature>
<accession>A0A4R1XTG5</accession>
<reference evidence="7 8" key="1">
    <citation type="submission" date="2019-03" db="EMBL/GenBank/DDBJ databases">
        <title>Genomic analyses of the natural microbiome of Caenorhabditis elegans.</title>
        <authorList>
            <person name="Samuel B."/>
        </authorList>
    </citation>
    <scope>NUCLEOTIDE SEQUENCE [LARGE SCALE GENOMIC DNA]</scope>
    <source>
        <strain evidence="7 8">JUb89</strain>
    </source>
</reference>
<feature type="transmembrane region" description="Helical" evidence="5">
    <location>
        <begin position="64"/>
        <end position="85"/>
    </location>
</feature>
<feature type="transmembrane region" description="Helical" evidence="5">
    <location>
        <begin position="116"/>
        <end position="140"/>
    </location>
</feature>
<keyword evidence="2 5" id="KW-0812">Transmembrane</keyword>
<dbReference type="GO" id="GO:0046943">
    <property type="term" value="F:carboxylic acid transmembrane transporter activity"/>
    <property type="evidence" value="ECO:0007669"/>
    <property type="project" value="TreeGrafter"/>
</dbReference>
<feature type="transmembrane region" description="Helical" evidence="5">
    <location>
        <begin position="92"/>
        <end position="110"/>
    </location>
</feature>
<dbReference type="AlphaFoldDB" id="A0A4R1XTG5"/>
<evidence type="ECO:0000313" key="7">
    <source>
        <dbReference type="EMBL" id="TCM66401.1"/>
    </source>
</evidence>
<dbReference type="InterPro" id="IPR011701">
    <property type="entry name" value="MFS"/>
</dbReference>
<keyword evidence="4 5" id="KW-0472">Membrane</keyword>
<comment type="caution">
    <text evidence="7">The sequence shown here is derived from an EMBL/GenBank/DDBJ whole genome shotgun (WGS) entry which is preliminary data.</text>
</comment>
<protein>
    <submittedName>
        <fullName evidence="7">MFS transporter</fullName>
    </submittedName>
</protein>
<name>A0A4R1XTG5_ACICA</name>
<dbReference type="PANTHER" id="PTHR23508">
    <property type="entry name" value="CARBOXYLIC ACID TRANSPORTER PROTEIN HOMOLOG"/>
    <property type="match status" value="1"/>
</dbReference>